<gene>
    <name evidence="2" type="ORF">NSCI0253_LOCUS16066</name>
</gene>
<keyword evidence="1" id="KW-1133">Transmembrane helix</keyword>
<feature type="transmembrane region" description="Helical" evidence="1">
    <location>
        <begin position="156"/>
        <end position="178"/>
    </location>
</feature>
<sequence length="209" mass="24021">MSGSLRPRLGMLARQFLSPTRQVATRQAAFSSLRARPDIQPATSISKLWMRPLATSTPWQRVLAEREVTAHGTRVLDSPVVSAPKLEVEKLRKDGLVFEIGITYTVMHYQTIGIAFMRGTFQSFRPLLILFIFGQILKSVFFILGAPMWFSFYSIWMFEVVYGLAQCIISFIFISFFYNNLSFARIRPSVTQLLRQQREKLSRAARMLL</sequence>
<accession>A0A7S1F372</accession>
<proteinExistence type="predicted"/>
<dbReference type="AlphaFoldDB" id="A0A7S1F372"/>
<evidence type="ECO:0000313" key="2">
    <source>
        <dbReference type="EMBL" id="CAD8841718.1"/>
    </source>
</evidence>
<keyword evidence="1" id="KW-0812">Transmembrane</keyword>
<protein>
    <submittedName>
        <fullName evidence="2">Uncharacterized protein</fullName>
    </submittedName>
</protein>
<organism evidence="2">
    <name type="scientific">Noctiluca scintillans</name>
    <name type="common">Sea sparkle</name>
    <name type="synonym">Red tide dinoflagellate</name>
    <dbReference type="NCBI Taxonomy" id="2966"/>
    <lineage>
        <taxon>Eukaryota</taxon>
        <taxon>Sar</taxon>
        <taxon>Alveolata</taxon>
        <taxon>Dinophyceae</taxon>
        <taxon>Noctilucales</taxon>
        <taxon>Noctilucaceae</taxon>
        <taxon>Noctiluca</taxon>
    </lineage>
</organism>
<dbReference type="EMBL" id="HBFQ01022866">
    <property type="protein sequence ID" value="CAD8841718.1"/>
    <property type="molecule type" value="Transcribed_RNA"/>
</dbReference>
<feature type="transmembrane region" description="Helical" evidence="1">
    <location>
        <begin position="127"/>
        <end position="150"/>
    </location>
</feature>
<reference evidence="2" key="1">
    <citation type="submission" date="2021-01" db="EMBL/GenBank/DDBJ databases">
        <authorList>
            <person name="Corre E."/>
            <person name="Pelletier E."/>
            <person name="Niang G."/>
            <person name="Scheremetjew M."/>
            <person name="Finn R."/>
            <person name="Kale V."/>
            <person name="Holt S."/>
            <person name="Cochrane G."/>
            <person name="Meng A."/>
            <person name="Brown T."/>
            <person name="Cohen L."/>
        </authorList>
    </citation>
    <scope>NUCLEOTIDE SEQUENCE</scope>
</reference>
<name>A0A7S1F372_NOCSC</name>
<keyword evidence="1" id="KW-0472">Membrane</keyword>
<evidence type="ECO:0000256" key="1">
    <source>
        <dbReference type="SAM" id="Phobius"/>
    </source>
</evidence>